<feature type="region of interest" description="Disordered" evidence="2">
    <location>
        <begin position="269"/>
        <end position="299"/>
    </location>
</feature>
<keyword evidence="1" id="KW-0547">Nucleotide-binding</keyword>
<dbReference type="Proteomes" id="UP000318834">
    <property type="component" value="Unassembled WGS sequence"/>
</dbReference>
<dbReference type="PANTHER" id="PTHR21621">
    <property type="entry name" value="RIBOSOMAL PROTEIN S6 MODIFICATION PROTEIN"/>
    <property type="match status" value="1"/>
</dbReference>
<dbReference type="EMBL" id="VBAP01000060">
    <property type="protein sequence ID" value="TMI73944.1"/>
    <property type="molecule type" value="Genomic_DNA"/>
</dbReference>
<feature type="domain" description="ATP-grasp" evidence="3">
    <location>
        <begin position="97"/>
        <end position="269"/>
    </location>
</feature>
<dbReference type="PANTHER" id="PTHR21621:SF0">
    <property type="entry name" value="BETA-CITRYLGLUTAMATE SYNTHASE B-RELATED"/>
    <property type="match status" value="1"/>
</dbReference>
<comment type="caution">
    <text evidence="4">The sequence shown here is derived from an EMBL/GenBank/DDBJ whole genome shotgun (WGS) entry which is preliminary data.</text>
</comment>
<dbReference type="Gene3D" id="3.30.470.20">
    <property type="entry name" value="ATP-grasp fold, B domain"/>
    <property type="match status" value="2"/>
</dbReference>
<proteinExistence type="predicted"/>
<dbReference type="GO" id="GO:0016879">
    <property type="term" value="F:ligase activity, forming carbon-nitrogen bonds"/>
    <property type="evidence" value="ECO:0007669"/>
    <property type="project" value="TreeGrafter"/>
</dbReference>
<protein>
    <recommendedName>
        <fullName evidence="3">ATP-grasp domain-containing protein</fullName>
    </recommendedName>
</protein>
<dbReference type="PROSITE" id="PS50975">
    <property type="entry name" value="ATP_GRASP"/>
    <property type="match status" value="1"/>
</dbReference>
<dbReference type="GO" id="GO:0046872">
    <property type="term" value="F:metal ion binding"/>
    <property type="evidence" value="ECO:0007669"/>
    <property type="project" value="InterPro"/>
</dbReference>
<accession>A0A537IRL4</accession>
<evidence type="ECO:0000313" key="5">
    <source>
        <dbReference type="Proteomes" id="UP000318834"/>
    </source>
</evidence>
<gene>
    <name evidence="4" type="ORF">E6H05_08235</name>
</gene>
<dbReference type="InterPro" id="IPR013651">
    <property type="entry name" value="ATP-grasp_RimK-type"/>
</dbReference>
<evidence type="ECO:0000259" key="3">
    <source>
        <dbReference type="PROSITE" id="PS50975"/>
    </source>
</evidence>
<sequence>MTPLRIGFLLPRYHQPSRSHMPAVMRTLAEWGVIVEVIHPRDHAVDLSTLQVEHDLYVLKKISGPAVSIAGVLHAQGAAIVNPYPVTMALRDKIITSRLLQAAGVPTPATYVASHLHQLAPLLDGGPLVVKPVGGTEGFGVRIVRTLSELAAVPAGKDPLFAQRYHPPQGRDRKIYSIGGRLFGVKKIFPARTEAEKHGEPFIPARELCEITLRCSRAFGIDLFGIDIVESEGRPYVVDMSSMPGFKGVPDAPSHLASYLYDTAKRAARAQPLREPAETRASGPGRAGAVSTMPTAGER</sequence>
<evidence type="ECO:0000313" key="4">
    <source>
        <dbReference type="EMBL" id="TMI73944.1"/>
    </source>
</evidence>
<dbReference type="AlphaFoldDB" id="A0A537IRL4"/>
<dbReference type="GO" id="GO:0005737">
    <property type="term" value="C:cytoplasm"/>
    <property type="evidence" value="ECO:0007669"/>
    <property type="project" value="TreeGrafter"/>
</dbReference>
<reference evidence="4 5" key="1">
    <citation type="journal article" date="2019" name="Nat. Microbiol.">
        <title>Mediterranean grassland soil C-N compound turnover is dependent on rainfall and depth, and is mediated by genomically divergent microorganisms.</title>
        <authorList>
            <person name="Diamond S."/>
            <person name="Andeer P.F."/>
            <person name="Li Z."/>
            <person name="Crits-Christoph A."/>
            <person name="Burstein D."/>
            <person name="Anantharaman K."/>
            <person name="Lane K.R."/>
            <person name="Thomas B.C."/>
            <person name="Pan C."/>
            <person name="Northen T.R."/>
            <person name="Banfield J.F."/>
        </authorList>
    </citation>
    <scope>NUCLEOTIDE SEQUENCE [LARGE SCALE GENOMIC DNA]</scope>
    <source>
        <strain evidence="4">NP_8</strain>
    </source>
</reference>
<name>A0A537IRL4_9BACT</name>
<dbReference type="GO" id="GO:0005524">
    <property type="term" value="F:ATP binding"/>
    <property type="evidence" value="ECO:0007669"/>
    <property type="project" value="UniProtKB-UniRule"/>
</dbReference>
<dbReference type="Pfam" id="PF08443">
    <property type="entry name" value="RimK"/>
    <property type="match status" value="1"/>
</dbReference>
<evidence type="ECO:0000256" key="1">
    <source>
        <dbReference type="PROSITE-ProRule" id="PRU00409"/>
    </source>
</evidence>
<dbReference type="SUPFAM" id="SSF56059">
    <property type="entry name" value="Glutathione synthetase ATP-binding domain-like"/>
    <property type="match status" value="1"/>
</dbReference>
<dbReference type="InterPro" id="IPR011761">
    <property type="entry name" value="ATP-grasp"/>
</dbReference>
<evidence type="ECO:0000256" key="2">
    <source>
        <dbReference type="SAM" id="MobiDB-lite"/>
    </source>
</evidence>
<keyword evidence="1" id="KW-0067">ATP-binding</keyword>
<organism evidence="4 5">
    <name type="scientific">Candidatus Segetimicrobium genomatis</name>
    <dbReference type="NCBI Taxonomy" id="2569760"/>
    <lineage>
        <taxon>Bacteria</taxon>
        <taxon>Bacillati</taxon>
        <taxon>Candidatus Sysuimicrobiota</taxon>
        <taxon>Candidatus Sysuimicrobiia</taxon>
        <taxon>Candidatus Sysuimicrobiales</taxon>
        <taxon>Candidatus Segetimicrobiaceae</taxon>
        <taxon>Candidatus Segetimicrobium</taxon>
    </lineage>
</organism>